<evidence type="ECO:0000256" key="5">
    <source>
        <dbReference type="ARBA" id="ARBA00023014"/>
    </source>
</evidence>
<gene>
    <name evidence="8" type="ORF">FPE_LOCUS8007</name>
</gene>
<dbReference type="InterPro" id="IPR029063">
    <property type="entry name" value="SAM-dependent_MTases_sf"/>
</dbReference>
<dbReference type="Proteomes" id="UP000834106">
    <property type="component" value="Chromosome 5"/>
</dbReference>
<keyword evidence="2" id="KW-0479">Metal-binding</keyword>
<evidence type="ECO:0000256" key="1">
    <source>
        <dbReference type="ARBA" id="ARBA00004173"/>
    </source>
</evidence>
<keyword evidence="5" id="KW-0411">Iron-sulfur</keyword>
<dbReference type="EMBL" id="OU503040">
    <property type="protein sequence ID" value="CAI9760577.1"/>
    <property type="molecule type" value="Genomic_DNA"/>
</dbReference>
<protein>
    <recommendedName>
        <fullName evidence="10">Methyltransferase-like protein 17, mitochondrial</fullName>
    </recommendedName>
</protein>
<dbReference type="GO" id="GO:0008168">
    <property type="term" value="F:methyltransferase activity"/>
    <property type="evidence" value="ECO:0007669"/>
    <property type="project" value="InterPro"/>
</dbReference>
<dbReference type="InterPro" id="IPR052571">
    <property type="entry name" value="Mt_RNA_Methyltransferase"/>
</dbReference>
<sequence>MFFSSSSSDFSIEASVIGSSDPIGDATGVMAMSSPVLRMDESVLKVAFSTSVKTLVGAREDSHGSEGSYVIQTHLAAINLKLEFSVNQKMASSITKNFPKFTAETLKLAAKQSQRCHIVPVHLRRAIKKYIREQDVEHMRRKVLSLSQSFNEIKEVNLLLPTTSSKGLVEDPLKSMEQSQRWKVKTAYGDIGLRYQEDETIAYLAARMPAVYSALYRVLSEVRRRVPDFTPAKVLDFGAGTGSAMWAMMEVWPQSLETINLVEPSQSMQRAGQSLLKGLKNLPLIQSYGSIQSLSKHANKSGRQHDLVIASYVLGEIPSLKDRITLVRQLWDLTGDILVLVEPGTPQGSNIISQMRSHILWMEKRVLWGDTNSVGHRAGDASHNQL</sequence>
<dbReference type="GO" id="GO:0006412">
    <property type="term" value="P:translation"/>
    <property type="evidence" value="ECO:0007669"/>
    <property type="project" value="InterPro"/>
</dbReference>
<evidence type="ECO:0000256" key="2">
    <source>
        <dbReference type="ARBA" id="ARBA00022723"/>
    </source>
</evidence>
<dbReference type="Pfam" id="PF09243">
    <property type="entry name" value="Rsm22"/>
    <property type="match status" value="1"/>
</dbReference>
<proteinExistence type="predicted"/>
<keyword evidence="9" id="KW-1185">Reference proteome</keyword>
<evidence type="ECO:0000256" key="4">
    <source>
        <dbReference type="ARBA" id="ARBA00023004"/>
    </source>
</evidence>
<dbReference type="PANTHER" id="PTHR13184:SF5">
    <property type="entry name" value="METHYLTRANSFERASE-LIKE PROTEIN 17, MITOCHONDRIAL"/>
    <property type="match status" value="1"/>
</dbReference>
<organism evidence="8 9">
    <name type="scientific">Fraxinus pennsylvanica</name>
    <dbReference type="NCBI Taxonomy" id="56036"/>
    <lineage>
        <taxon>Eukaryota</taxon>
        <taxon>Viridiplantae</taxon>
        <taxon>Streptophyta</taxon>
        <taxon>Embryophyta</taxon>
        <taxon>Tracheophyta</taxon>
        <taxon>Spermatophyta</taxon>
        <taxon>Magnoliopsida</taxon>
        <taxon>eudicotyledons</taxon>
        <taxon>Gunneridae</taxon>
        <taxon>Pentapetalae</taxon>
        <taxon>asterids</taxon>
        <taxon>lamiids</taxon>
        <taxon>Lamiales</taxon>
        <taxon>Oleaceae</taxon>
        <taxon>Oleeae</taxon>
        <taxon>Fraxinus</taxon>
    </lineage>
</organism>
<dbReference type="SUPFAM" id="SSF53335">
    <property type="entry name" value="S-adenosyl-L-methionine-dependent methyltransferases"/>
    <property type="match status" value="1"/>
</dbReference>
<dbReference type="AlphaFoldDB" id="A0AAD1YZY3"/>
<evidence type="ECO:0000256" key="3">
    <source>
        <dbReference type="ARBA" id="ARBA00022946"/>
    </source>
</evidence>
<evidence type="ECO:0000256" key="6">
    <source>
        <dbReference type="ARBA" id="ARBA00023128"/>
    </source>
</evidence>
<dbReference type="GO" id="GO:0051536">
    <property type="term" value="F:iron-sulfur cluster binding"/>
    <property type="evidence" value="ECO:0007669"/>
    <property type="project" value="UniProtKB-KW"/>
</dbReference>
<evidence type="ECO:0000313" key="8">
    <source>
        <dbReference type="EMBL" id="CAI9760577.1"/>
    </source>
</evidence>
<comment type="function">
    <text evidence="7">Mitochondrial ribosome (mitoribosome) assembly factor. Binds at the interface of the head and body domains of the mitochondrial small ribosomal subunit (mt-SSU), occluding the mRNA channel and preventing compaction of the head domain towards the body. Probable inactive methyltransferase: retains the characteristic folding and ability to bind S-adenosyl-L-methionine, but it probably lost its methyltransferase activity.</text>
</comment>
<reference evidence="8" key="1">
    <citation type="submission" date="2023-05" db="EMBL/GenBank/DDBJ databases">
        <authorList>
            <person name="Huff M."/>
        </authorList>
    </citation>
    <scope>NUCLEOTIDE SEQUENCE</scope>
</reference>
<keyword evidence="6" id="KW-0496">Mitochondrion</keyword>
<accession>A0AAD1YZY3</accession>
<dbReference type="Gene3D" id="3.40.50.150">
    <property type="entry name" value="Vaccinia Virus protein VP39"/>
    <property type="match status" value="1"/>
</dbReference>
<name>A0AAD1YZY3_9LAMI</name>
<keyword evidence="4" id="KW-0408">Iron</keyword>
<dbReference type="PANTHER" id="PTHR13184">
    <property type="entry name" value="37S RIBOSOMAL PROTEIN S22"/>
    <property type="match status" value="1"/>
</dbReference>
<dbReference type="GO" id="GO:0003735">
    <property type="term" value="F:structural constituent of ribosome"/>
    <property type="evidence" value="ECO:0007669"/>
    <property type="project" value="TreeGrafter"/>
</dbReference>
<dbReference type="GO" id="GO:0046872">
    <property type="term" value="F:metal ion binding"/>
    <property type="evidence" value="ECO:0007669"/>
    <property type="project" value="UniProtKB-KW"/>
</dbReference>
<comment type="subcellular location">
    <subcellularLocation>
        <location evidence="1">Mitochondrion</location>
    </subcellularLocation>
</comment>
<dbReference type="GO" id="GO:0005763">
    <property type="term" value="C:mitochondrial small ribosomal subunit"/>
    <property type="evidence" value="ECO:0007669"/>
    <property type="project" value="TreeGrafter"/>
</dbReference>
<evidence type="ECO:0008006" key="10">
    <source>
        <dbReference type="Google" id="ProtNLM"/>
    </source>
</evidence>
<keyword evidence="3" id="KW-0809">Transit peptide</keyword>
<dbReference type="InterPro" id="IPR015324">
    <property type="entry name" value="Ribosomal_Rsm22-like"/>
</dbReference>
<evidence type="ECO:0000256" key="7">
    <source>
        <dbReference type="ARBA" id="ARBA00045681"/>
    </source>
</evidence>
<evidence type="ECO:0000313" key="9">
    <source>
        <dbReference type="Proteomes" id="UP000834106"/>
    </source>
</evidence>